<dbReference type="PANTHER" id="PTHR12316">
    <property type="entry name" value="NINJURIN-RELATED"/>
    <property type="match status" value="1"/>
</dbReference>
<protein>
    <submittedName>
        <fullName evidence="9">Uncharacterized protein LOC109476023</fullName>
    </submittedName>
</protein>
<dbReference type="KEGG" id="bbel:109476023"/>
<keyword evidence="6 7" id="KW-0472">Membrane</keyword>
<evidence type="ECO:0000256" key="5">
    <source>
        <dbReference type="ARBA" id="ARBA00022989"/>
    </source>
</evidence>
<gene>
    <name evidence="9" type="primary">LOC109476023</name>
</gene>
<sequence>MSRRITDADRYASMKTYIEGLVDTSLFTSNVAQLVAITRSEGGVDTGHEIARVVLLSICIVIEAIVMIMLVYQYSQNINDLGEGAEGEEADEKKAEREECLKNINTACTVMCALLVLLNIVIVALSENQA</sequence>
<keyword evidence="4" id="KW-0130">Cell adhesion</keyword>
<evidence type="ECO:0000256" key="1">
    <source>
        <dbReference type="ARBA" id="ARBA00004141"/>
    </source>
</evidence>
<organism evidence="8 9">
    <name type="scientific">Branchiostoma belcheri</name>
    <name type="common">Amphioxus</name>
    <dbReference type="NCBI Taxonomy" id="7741"/>
    <lineage>
        <taxon>Eukaryota</taxon>
        <taxon>Metazoa</taxon>
        <taxon>Chordata</taxon>
        <taxon>Cephalochordata</taxon>
        <taxon>Leptocardii</taxon>
        <taxon>Amphioxiformes</taxon>
        <taxon>Branchiostomatidae</taxon>
        <taxon>Branchiostoma</taxon>
    </lineage>
</organism>
<dbReference type="InterPro" id="IPR007007">
    <property type="entry name" value="Ninjurin"/>
</dbReference>
<feature type="transmembrane region" description="Helical" evidence="7">
    <location>
        <begin position="53"/>
        <end position="74"/>
    </location>
</feature>
<name>A0A6P4Z6W3_BRABE</name>
<dbReference type="GO" id="GO:0042246">
    <property type="term" value="P:tissue regeneration"/>
    <property type="evidence" value="ECO:0007669"/>
    <property type="project" value="InterPro"/>
</dbReference>
<dbReference type="GO" id="GO:0016020">
    <property type="term" value="C:membrane"/>
    <property type="evidence" value="ECO:0007669"/>
    <property type="project" value="UniProtKB-SubCell"/>
</dbReference>
<comment type="subcellular location">
    <subcellularLocation>
        <location evidence="1">Membrane</location>
        <topology evidence="1">Multi-pass membrane protein</topology>
    </subcellularLocation>
</comment>
<dbReference type="GeneID" id="109476023"/>
<dbReference type="RefSeq" id="XP_019632393.1">
    <property type="nucleotide sequence ID" value="XM_019776834.1"/>
</dbReference>
<dbReference type="PANTHER" id="PTHR12316:SF17">
    <property type="entry name" value="NINJURIN C, ISOFORM D"/>
    <property type="match status" value="1"/>
</dbReference>
<feature type="transmembrane region" description="Helical" evidence="7">
    <location>
        <begin position="104"/>
        <end position="125"/>
    </location>
</feature>
<dbReference type="AlphaFoldDB" id="A0A6P4Z6W3"/>
<accession>A0A6P4Z6W3</accession>
<evidence type="ECO:0000256" key="7">
    <source>
        <dbReference type="SAM" id="Phobius"/>
    </source>
</evidence>
<dbReference type="GO" id="GO:0007155">
    <property type="term" value="P:cell adhesion"/>
    <property type="evidence" value="ECO:0007669"/>
    <property type="project" value="UniProtKB-KW"/>
</dbReference>
<evidence type="ECO:0000256" key="2">
    <source>
        <dbReference type="ARBA" id="ARBA00008141"/>
    </source>
</evidence>
<dbReference type="Pfam" id="PF04923">
    <property type="entry name" value="Ninjurin"/>
    <property type="match status" value="1"/>
</dbReference>
<keyword evidence="5 7" id="KW-1133">Transmembrane helix</keyword>
<evidence type="ECO:0000313" key="9">
    <source>
        <dbReference type="RefSeq" id="XP_019632393.1"/>
    </source>
</evidence>
<keyword evidence="8" id="KW-1185">Reference proteome</keyword>
<proteinExistence type="inferred from homology"/>
<evidence type="ECO:0000256" key="6">
    <source>
        <dbReference type="ARBA" id="ARBA00023136"/>
    </source>
</evidence>
<evidence type="ECO:0000256" key="4">
    <source>
        <dbReference type="ARBA" id="ARBA00022889"/>
    </source>
</evidence>
<keyword evidence="3 7" id="KW-0812">Transmembrane</keyword>
<evidence type="ECO:0000313" key="8">
    <source>
        <dbReference type="Proteomes" id="UP000515135"/>
    </source>
</evidence>
<dbReference type="OrthoDB" id="10179734at2759"/>
<reference evidence="9" key="1">
    <citation type="submission" date="2025-08" db="UniProtKB">
        <authorList>
            <consortium name="RefSeq"/>
        </authorList>
    </citation>
    <scope>IDENTIFICATION</scope>
    <source>
        <tissue evidence="9">Gonad</tissue>
    </source>
</reference>
<dbReference type="Proteomes" id="UP000515135">
    <property type="component" value="Unplaced"/>
</dbReference>
<evidence type="ECO:0000256" key="3">
    <source>
        <dbReference type="ARBA" id="ARBA00022692"/>
    </source>
</evidence>
<comment type="similarity">
    <text evidence="2">Belongs to the ninjurin family.</text>
</comment>